<organism evidence="5 6">
    <name type="scientific">Fumia xinanensis</name>
    <dbReference type="NCBI Taxonomy" id="2763659"/>
    <lineage>
        <taxon>Bacteria</taxon>
        <taxon>Bacillati</taxon>
        <taxon>Bacillota</taxon>
        <taxon>Clostridia</taxon>
        <taxon>Eubacteriales</taxon>
        <taxon>Oscillospiraceae</taxon>
        <taxon>Fumia</taxon>
    </lineage>
</organism>
<dbReference type="AlphaFoldDB" id="A0A926E3B5"/>
<evidence type="ECO:0000313" key="6">
    <source>
        <dbReference type="Proteomes" id="UP000610760"/>
    </source>
</evidence>
<evidence type="ECO:0000256" key="4">
    <source>
        <dbReference type="ARBA" id="ARBA00022825"/>
    </source>
</evidence>
<dbReference type="GO" id="GO:0006508">
    <property type="term" value="P:proteolysis"/>
    <property type="evidence" value="ECO:0007669"/>
    <property type="project" value="UniProtKB-KW"/>
</dbReference>
<keyword evidence="3" id="KW-0378">Hydrolase</keyword>
<keyword evidence="6" id="KW-1185">Reference proteome</keyword>
<evidence type="ECO:0000256" key="3">
    <source>
        <dbReference type="ARBA" id="ARBA00022801"/>
    </source>
</evidence>
<evidence type="ECO:0000256" key="2">
    <source>
        <dbReference type="ARBA" id="ARBA00022670"/>
    </source>
</evidence>
<protein>
    <submittedName>
        <fullName evidence="5">Type 1 glutamine amidotransferase-like domain-containing protein</fullName>
    </submittedName>
</protein>
<comment type="similarity">
    <text evidence="1">Belongs to the peptidase S51 family.</text>
</comment>
<keyword evidence="2" id="KW-0645">Protease</keyword>
<dbReference type="Proteomes" id="UP000610760">
    <property type="component" value="Unassembled WGS sequence"/>
</dbReference>
<dbReference type="GO" id="GO:0008236">
    <property type="term" value="F:serine-type peptidase activity"/>
    <property type="evidence" value="ECO:0007669"/>
    <property type="project" value="UniProtKB-KW"/>
</dbReference>
<dbReference type="EMBL" id="JACRSV010000001">
    <property type="protein sequence ID" value="MBC8559344.1"/>
    <property type="molecule type" value="Genomic_DNA"/>
</dbReference>
<sequence length="197" mass="21926">MTSNGLSSDPLLRETAQRLRGKTAALITTASLGYKEKDWNVPRLTEELHSLGLSTECVDLDEEPPETLLSFDVIELMGGNPFYLLKRMKETNCTPVLKTLAAEKTVIGVSAGSLVLQRSIELAAGFTPEMNSQVGLSDLSGLGLTESEIFPHYHKFLPRFDRLEERIKEYESRKGSAVIRLDDGQGIFVDDENFYLI</sequence>
<dbReference type="InterPro" id="IPR029062">
    <property type="entry name" value="Class_I_gatase-like"/>
</dbReference>
<evidence type="ECO:0000313" key="5">
    <source>
        <dbReference type="EMBL" id="MBC8559344.1"/>
    </source>
</evidence>
<dbReference type="PANTHER" id="PTHR20842">
    <property type="entry name" value="PROTEASE S51 ALPHA-ASPARTYL DIPEPTIDASE"/>
    <property type="match status" value="1"/>
</dbReference>
<dbReference type="InterPro" id="IPR005320">
    <property type="entry name" value="Peptidase_S51"/>
</dbReference>
<dbReference type="SUPFAM" id="SSF52317">
    <property type="entry name" value="Class I glutamine amidotransferase-like"/>
    <property type="match status" value="1"/>
</dbReference>
<dbReference type="RefSeq" id="WP_249294242.1">
    <property type="nucleotide sequence ID" value="NZ_JACRSV010000001.1"/>
</dbReference>
<dbReference type="Pfam" id="PF03575">
    <property type="entry name" value="Peptidase_S51"/>
    <property type="match status" value="1"/>
</dbReference>
<reference evidence="5" key="1">
    <citation type="submission" date="2020-08" db="EMBL/GenBank/DDBJ databases">
        <title>Genome public.</title>
        <authorList>
            <person name="Liu C."/>
            <person name="Sun Q."/>
        </authorList>
    </citation>
    <scope>NUCLEOTIDE SEQUENCE</scope>
    <source>
        <strain evidence="5">NSJ-33</strain>
    </source>
</reference>
<keyword evidence="4" id="KW-0720">Serine protease</keyword>
<name>A0A926E3B5_9FIRM</name>
<comment type="caution">
    <text evidence="5">The sequence shown here is derived from an EMBL/GenBank/DDBJ whole genome shotgun (WGS) entry which is preliminary data.</text>
</comment>
<evidence type="ECO:0000256" key="1">
    <source>
        <dbReference type="ARBA" id="ARBA00006534"/>
    </source>
</evidence>
<gene>
    <name evidence="5" type="ORF">H8710_04585</name>
</gene>
<dbReference type="PANTHER" id="PTHR20842:SF0">
    <property type="entry name" value="ALPHA-ASPARTYL DIPEPTIDASE"/>
    <property type="match status" value="1"/>
</dbReference>
<dbReference type="Gene3D" id="3.40.50.880">
    <property type="match status" value="1"/>
</dbReference>
<proteinExistence type="inferred from homology"/>
<accession>A0A926E3B5</accession>
<keyword evidence="5" id="KW-0315">Glutamine amidotransferase</keyword>